<dbReference type="Proteomes" id="UP001296104">
    <property type="component" value="Unassembled WGS sequence"/>
</dbReference>
<organism evidence="2 3">
    <name type="scientific">Lecanosticta acicola</name>
    <dbReference type="NCBI Taxonomy" id="111012"/>
    <lineage>
        <taxon>Eukaryota</taxon>
        <taxon>Fungi</taxon>
        <taxon>Dikarya</taxon>
        <taxon>Ascomycota</taxon>
        <taxon>Pezizomycotina</taxon>
        <taxon>Dothideomycetes</taxon>
        <taxon>Dothideomycetidae</taxon>
        <taxon>Mycosphaerellales</taxon>
        <taxon>Mycosphaerellaceae</taxon>
        <taxon>Lecanosticta</taxon>
    </lineage>
</organism>
<gene>
    <name evidence="2" type="ORF">LECACI_7A009391</name>
</gene>
<keyword evidence="3" id="KW-1185">Reference proteome</keyword>
<accession>A0AAI8Z885</accession>
<feature type="region of interest" description="Disordered" evidence="1">
    <location>
        <begin position="258"/>
        <end position="280"/>
    </location>
</feature>
<feature type="compositionally biased region" description="Polar residues" evidence="1">
    <location>
        <begin position="73"/>
        <end position="82"/>
    </location>
</feature>
<proteinExistence type="predicted"/>
<reference evidence="2" key="1">
    <citation type="submission" date="2023-11" db="EMBL/GenBank/DDBJ databases">
        <authorList>
            <person name="Alioto T."/>
            <person name="Alioto T."/>
            <person name="Gomez Garrido J."/>
        </authorList>
    </citation>
    <scope>NUCLEOTIDE SEQUENCE</scope>
</reference>
<evidence type="ECO:0000313" key="2">
    <source>
        <dbReference type="EMBL" id="CAK4034233.1"/>
    </source>
</evidence>
<sequence>MDAGLAMPASGLWGGSYQAPTANMTGHAEQDRPIAPSSNASRSRIALGQHPLPRQTNDFDMVDQAERRIPFTPESSTAASRPQTHRHTTARRANATEEDAEFNEGQEDANDGDYQPEEDAPPTTGAIPRPSRTRPWQRYETCHEKEQRLRDKVVLRIEALWTSDPTSWPTHAVCPTPGALNEDERHGFSHDERLRPHHWARTLLSAVFKLADETRPDQKPRIAKLLRRAVEERRRTSPNSFPFMYSRDAERVLREVQKKKRQGQQQRGAARARAGRRGVPVKVERKPAVVAARRRAQGSALLSTNLTGAEADLLASRFSQYAHYQRIAEEQLTRLPGALKSKIAGSSSQMPIELPSLWQAVVPEPRQPVPYELDHERFSFG</sequence>
<feature type="compositionally biased region" description="Low complexity" evidence="1">
    <location>
        <begin position="263"/>
        <end position="280"/>
    </location>
</feature>
<comment type="caution">
    <text evidence="2">The sequence shown here is derived from an EMBL/GenBank/DDBJ whole genome shotgun (WGS) entry which is preliminary data.</text>
</comment>
<feature type="compositionally biased region" description="Acidic residues" evidence="1">
    <location>
        <begin position="96"/>
        <end position="120"/>
    </location>
</feature>
<feature type="region of interest" description="Disordered" evidence="1">
    <location>
        <begin position="1"/>
        <end position="137"/>
    </location>
</feature>
<evidence type="ECO:0000256" key="1">
    <source>
        <dbReference type="SAM" id="MobiDB-lite"/>
    </source>
</evidence>
<name>A0AAI8Z885_9PEZI</name>
<dbReference type="EMBL" id="CAVMBE010000109">
    <property type="protein sequence ID" value="CAK4034233.1"/>
    <property type="molecule type" value="Genomic_DNA"/>
</dbReference>
<dbReference type="AlphaFoldDB" id="A0AAI8Z885"/>
<protein>
    <submittedName>
        <fullName evidence="2">Uncharacterized protein</fullName>
    </submittedName>
</protein>
<evidence type="ECO:0000313" key="3">
    <source>
        <dbReference type="Proteomes" id="UP001296104"/>
    </source>
</evidence>